<evidence type="ECO:0000313" key="3">
    <source>
        <dbReference type="Proteomes" id="UP001501455"/>
    </source>
</evidence>
<dbReference type="InterPro" id="IPR027805">
    <property type="entry name" value="Transposase_HTH_dom"/>
</dbReference>
<dbReference type="Proteomes" id="UP001501455">
    <property type="component" value="Unassembled WGS sequence"/>
</dbReference>
<keyword evidence="3" id="KW-1185">Reference proteome</keyword>
<comment type="caution">
    <text evidence="2">The sequence shown here is derived from an EMBL/GenBank/DDBJ whole genome shotgun (WGS) entry which is preliminary data.</text>
</comment>
<name>A0ABP6U6T9_9ACTN</name>
<dbReference type="EMBL" id="BAAAXF010000074">
    <property type="protein sequence ID" value="GAA3503380.1"/>
    <property type="molecule type" value="Genomic_DNA"/>
</dbReference>
<sequence length="95" mass="10512">MAGVLRAERVWGETFTGLRVDQFGRLPRAVRERGGEGCGWSRPWRLPLAERVLLVVVYYRANLTMRQLAPLFGVSRRTTRSIAGSAPVSSTPSPG</sequence>
<reference evidence="3" key="1">
    <citation type="journal article" date="2019" name="Int. J. Syst. Evol. Microbiol.">
        <title>The Global Catalogue of Microorganisms (GCM) 10K type strain sequencing project: providing services to taxonomists for standard genome sequencing and annotation.</title>
        <authorList>
            <consortium name="The Broad Institute Genomics Platform"/>
            <consortium name="The Broad Institute Genome Sequencing Center for Infectious Disease"/>
            <person name="Wu L."/>
            <person name="Ma J."/>
        </authorList>
    </citation>
    <scope>NUCLEOTIDE SEQUENCE [LARGE SCALE GENOMIC DNA]</scope>
    <source>
        <strain evidence="3">JCM 4816</strain>
    </source>
</reference>
<dbReference type="Pfam" id="PF13613">
    <property type="entry name" value="HTH_Tnp_4"/>
    <property type="match status" value="1"/>
</dbReference>
<accession>A0ABP6U6T9</accession>
<gene>
    <name evidence="2" type="ORF">GCM10019016_104900</name>
</gene>
<evidence type="ECO:0000259" key="1">
    <source>
        <dbReference type="Pfam" id="PF13613"/>
    </source>
</evidence>
<evidence type="ECO:0000313" key="2">
    <source>
        <dbReference type="EMBL" id="GAA3503380.1"/>
    </source>
</evidence>
<feature type="domain" description="Transposase Helix-turn-helix" evidence="1">
    <location>
        <begin position="44"/>
        <end position="78"/>
    </location>
</feature>
<organism evidence="2 3">
    <name type="scientific">Streptomyces prasinosporus</name>
    <dbReference type="NCBI Taxonomy" id="68256"/>
    <lineage>
        <taxon>Bacteria</taxon>
        <taxon>Bacillati</taxon>
        <taxon>Actinomycetota</taxon>
        <taxon>Actinomycetes</taxon>
        <taxon>Kitasatosporales</taxon>
        <taxon>Streptomycetaceae</taxon>
        <taxon>Streptomyces</taxon>
        <taxon>Streptomyces albogriseolus group</taxon>
    </lineage>
</organism>
<proteinExistence type="predicted"/>
<protein>
    <recommendedName>
        <fullName evidence="1">Transposase Helix-turn-helix domain-containing protein</fullName>
    </recommendedName>
</protein>